<dbReference type="Proteomes" id="UP000002524">
    <property type="component" value="Chromosome 1"/>
</dbReference>
<dbReference type="GeneID" id="69516821"/>
<dbReference type="PIR" id="G75501">
    <property type="entry name" value="G75501"/>
</dbReference>
<evidence type="ECO:0000256" key="1">
    <source>
        <dbReference type="SAM" id="SignalP"/>
    </source>
</evidence>
<keyword evidence="1" id="KW-0732">Signal</keyword>
<feature type="chain" id="PRO_5009974306" evidence="1">
    <location>
        <begin position="19"/>
        <end position="145"/>
    </location>
</feature>
<evidence type="ECO:0000313" key="3">
    <source>
        <dbReference type="Proteomes" id="UP000002524"/>
    </source>
</evidence>
<feature type="signal peptide" evidence="1">
    <location>
        <begin position="1"/>
        <end position="18"/>
    </location>
</feature>
<dbReference type="KEGG" id="dra:DR_0578"/>
<dbReference type="InParanoid" id="Q9RWT7"/>
<organism evidence="2 3">
    <name type="scientific">Deinococcus radiodurans (strain ATCC 13939 / DSM 20539 / JCM 16871 / CCUG 27074 / LMG 4051 / NBRC 15346 / NCIMB 9279 / VKM B-1422 / R1)</name>
    <dbReference type="NCBI Taxonomy" id="243230"/>
    <lineage>
        <taxon>Bacteria</taxon>
        <taxon>Thermotogati</taxon>
        <taxon>Deinococcota</taxon>
        <taxon>Deinococci</taxon>
        <taxon>Deinococcales</taxon>
        <taxon>Deinococcaceae</taxon>
        <taxon>Deinococcus</taxon>
    </lineage>
</organism>
<evidence type="ECO:0000313" key="2">
    <source>
        <dbReference type="EMBL" id="AAF10161.1"/>
    </source>
</evidence>
<dbReference type="PaxDb" id="243230-DR_0578"/>
<keyword evidence="3" id="KW-1185">Reference proteome</keyword>
<dbReference type="EnsemblBacteria" id="AAF10161">
    <property type="protein sequence ID" value="AAF10161"/>
    <property type="gene ID" value="DR_0578"/>
</dbReference>
<accession>Q9RWT7</accession>
<gene>
    <name evidence="2" type="ordered locus">DR_0578</name>
</gene>
<proteinExistence type="predicted"/>
<name>Q9RWT7_DEIRA</name>
<sequence>MKRLLCLALLLVTATASAGSLRGALIVASDGTFLGTCDGKYSATSIANDYGKYGNAYSATSMFNTYSQYGSDYGSLSAFNDYSSSAPYLLGADASLLKMFTSFSYRPTPGIVKALRSSGGARVSTNRALAKAIDPNVLRVACENP</sequence>
<reference evidence="2 3" key="1">
    <citation type="journal article" date="1999" name="Science">
        <title>Genome sequence of the radioresistant bacterium Deinococcus radiodurans R1.</title>
        <authorList>
            <person name="White O."/>
            <person name="Eisen J.A."/>
            <person name="Heidelberg J.F."/>
            <person name="Hickey E.K."/>
            <person name="Peterson J.D."/>
            <person name="Dodson R.J."/>
            <person name="Haft D.H."/>
            <person name="Gwinn M.L."/>
            <person name="Nelson W.C."/>
            <person name="Richardson D.L."/>
            <person name="Moffat K.S."/>
            <person name="Qin H."/>
            <person name="Jiang L."/>
            <person name="Pamphile W."/>
            <person name="Crosby M."/>
            <person name="Shen M."/>
            <person name="Vamathevan J.J."/>
            <person name="Lam P."/>
            <person name="McDonald L."/>
            <person name="Utterback T."/>
            <person name="Zalewski C."/>
            <person name="Makarova K.S."/>
            <person name="Aravind L."/>
            <person name="Daly M.J."/>
            <person name="Minton K.W."/>
            <person name="Fleischmann R.D."/>
            <person name="Ketchum K.A."/>
            <person name="Nelson K.E."/>
            <person name="Salzberg S."/>
            <person name="Smith H.O."/>
            <person name="Venter J.C."/>
            <person name="Fraser C.M."/>
        </authorList>
    </citation>
    <scope>NUCLEOTIDE SEQUENCE [LARGE SCALE GENOMIC DNA]</scope>
    <source>
        <strain evidence="3">ATCC 13939 / DSM 20539 / JCM 16871 / LMG 4051 / NBRC 15346 / NCIMB 9279 / R1 / VKM B-1422</strain>
    </source>
</reference>
<protein>
    <submittedName>
        <fullName evidence="2">Uncharacterized protein</fullName>
    </submittedName>
</protein>
<dbReference type="HOGENOM" id="CLU_1783697_0_0_0"/>
<dbReference type="OrthoDB" id="8566273at2"/>
<dbReference type="AlphaFoldDB" id="Q9RWT7"/>
<dbReference type="EMBL" id="AE000513">
    <property type="protein sequence ID" value="AAF10161.1"/>
    <property type="molecule type" value="Genomic_DNA"/>
</dbReference>
<dbReference type="RefSeq" id="WP_010887223.1">
    <property type="nucleotide sequence ID" value="NC_001263.1"/>
</dbReference>